<keyword evidence="3" id="KW-1185">Reference proteome</keyword>
<dbReference type="InterPro" id="IPR021109">
    <property type="entry name" value="Peptidase_aspartic_dom_sf"/>
</dbReference>
<dbReference type="OrthoDB" id="1424208at2759"/>
<dbReference type="PANTHER" id="PTHR33067:SF9">
    <property type="entry name" value="RNA-DIRECTED DNA POLYMERASE"/>
    <property type="match status" value="1"/>
</dbReference>
<protein>
    <submittedName>
        <fullName evidence="2">Uncharacterized protein</fullName>
    </submittedName>
</protein>
<evidence type="ECO:0000256" key="1">
    <source>
        <dbReference type="SAM" id="MobiDB-lite"/>
    </source>
</evidence>
<name>A0A0S3RNR2_PHAAN</name>
<organism evidence="2 3">
    <name type="scientific">Vigna angularis var. angularis</name>
    <dbReference type="NCBI Taxonomy" id="157739"/>
    <lineage>
        <taxon>Eukaryota</taxon>
        <taxon>Viridiplantae</taxon>
        <taxon>Streptophyta</taxon>
        <taxon>Embryophyta</taxon>
        <taxon>Tracheophyta</taxon>
        <taxon>Spermatophyta</taxon>
        <taxon>Magnoliopsida</taxon>
        <taxon>eudicotyledons</taxon>
        <taxon>Gunneridae</taxon>
        <taxon>Pentapetalae</taxon>
        <taxon>rosids</taxon>
        <taxon>fabids</taxon>
        <taxon>Fabales</taxon>
        <taxon>Fabaceae</taxon>
        <taxon>Papilionoideae</taxon>
        <taxon>50 kb inversion clade</taxon>
        <taxon>NPAAA clade</taxon>
        <taxon>indigoferoid/millettioid clade</taxon>
        <taxon>Phaseoleae</taxon>
        <taxon>Vigna</taxon>
    </lineage>
</organism>
<proteinExistence type="predicted"/>
<accession>A0A0S3RNR2</accession>
<dbReference type="Proteomes" id="UP000291084">
    <property type="component" value="Chromosome 3"/>
</dbReference>
<dbReference type="CDD" id="cd00303">
    <property type="entry name" value="retropepsin_like"/>
    <property type="match status" value="1"/>
</dbReference>
<feature type="compositionally biased region" description="Basic and acidic residues" evidence="1">
    <location>
        <begin position="19"/>
        <end position="37"/>
    </location>
</feature>
<dbReference type="Gene3D" id="2.40.70.10">
    <property type="entry name" value="Acid Proteases"/>
    <property type="match status" value="1"/>
</dbReference>
<dbReference type="AlphaFoldDB" id="A0A0S3RNR2"/>
<reference evidence="2 3" key="1">
    <citation type="journal article" date="2015" name="Sci. Rep.">
        <title>The power of single molecule real-time sequencing technology in the de novo assembly of a eukaryotic genome.</title>
        <authorList>
            <person name="Sakai H."/>
            <person name="Naito K."/>
            <person name="Ogiso-Tanaka E."/>
            <person name="Takahashi Y."/>
            <person name="Iseki K."/>
            <person name="Muto C."/>
            <person name="Satou K."/>
            <person name="Teruya K."/>
            <person name="Shiroma A."/>
            <person name="Shimoji M."/>
            <person name="Hirano T."/>
            <person name="Itoh T."/>
            <person name="Kaga A."/>
            <person name="Tomooka N."/>
        </authorList>
    </citation>
    <scope>NUCLEOTIDE SEQUENCE [LARGE SCALE GENOMIC DNA]</scope>
    <source>
        <strain evidence="3">cv. Shumari</strain>
    </source>
</reference>
<dbReference type="EMBL" id="AP015036">
    <property type="protein sequence ID" value="BAT82168.1"/>
    <property type="molecule type" value="Genomic_DNA"/>
</dbReference>
<sequence>MSEEKDEMSKQGDEEEEKEDRKSEKAREGEKKKEQMYEKPLPYPKVLSRNEKEKQFRSFIDIFKKLEIKMPFSKALKQIPAYSKFMKDVLTKKKKYIEEETIEVQGQCSAIIQKLLPPKFKDPGSFTIPCTIGKLAVGKALINLGASINLMPLSMFEKIGDLEMKSTRMTLQLADRSIKYPYGVVEDVLIKVDKLIFPADFVIMEMEEDKEVPLILGRPFMKTTKVVINMDDGTLKLKDKDEEVIFNAFDDVQQCNEEKAIPEAANEIMCVSDKSDDHQLLMQSKEPRLGEPIILKDKLWVFKSKTKDGRFEVEAPYSRVTRKISRKQWKGCWWNRGKKLTKIKNPP</sequence>
<feature type="region of interest" description="Disordered" evidence="1">
    <location>
        <begin position="1"/>
        <end position="44"/>
    </location>
</feature>
<evidence type="ECO:0000313" key="3">
    <source>
        <dbReference type="Proteomes" id="UP000291084"/>
    </source>
</evidence>
<evidence type="ECO:0000313" key="2">
    <source>
        <dbReference type="EMBL" id="BAT82168.1"/>
    </source>
</evidence>
<gene>
    <name evidence="2" type="primary">Vigan.03G213500</name>
    <name evidence="2" type="ORF">VIGAN_03213500</name>
</gene>
<dbReference type="PANTHER" id="PTHR33067">
    <property type="entry name" value="RNA-DIRECTED DNA POLYMERASE-RELATED"/>
    <property type="match status" value="1"/>
</dbReference>